<comment type="caution">
    <text evidence="3">The sequence shown here is derived from an EMBL/GenBank/DDBJ whole genome shotgun (WGS) entry which is preliminary data.</text>
</comment>
<sequence length="180" mass="19882">MKNTIALYPSPRRSHIVSMIELGILILTHYLSFTITIIISEAPFETGSTSQYIQSISAATPSVIFHHLPTISTSTTTAASFTTNIDIITQFFELPRQNNSKSANIKSLILDLFCNASFEISSTALQISTYYYKTGNLGGLSVFLYLPTLHKNTTNSLKEVGDELINISGWQVPILTKDMP</sequence>
<dbReference type="PANTHER" id="PTHR48048:SF41">
    <property type="entry name" value="GLYCOSYLTRANSFERASE"/>
    <property type="match status" value="1"/>
</dbReference>
<feature type="transmembrane region" description="Helical" evidence="2">
    <location>
        <begin position="20"/>
        <end position="39"/>
    </location>
</feature>
<protein>
    <submittedName>
        <fullName evidence="3">Uncharacterized protein</fullName>
    </submittedName>
</protein>
<gene>
    <name evidence="3" type="ORF">Dsin_030400</name>
</gene>
<comment type="similarity">
    <text evidence="1">Belongs to the UDP-glycosyltransferase family.</text>
</comment>
<evidence type="ECO:0000313" key="3">
    <source>
        <dbReference type="EMBL" id="KAK3183114.1"/>
    </source>
</evidence>
<keyword evidence="4" id="KW-1185">Reference proteome</keyword>
<keyword evidence="2" id="KW-1133">Transmembrane helix</keyword>
<dbReference type="PANTHER" id="PTHR48048">
    <property type="entry name" value="GLYCOSYLTRANSFERASE"/>
    <property type="match status" value="1"/>
</dbReference>
<dbReference type="EMBL" id="JANJYJ010000010">
    <property type="protein sequence ID" value="KAK3183114.1"/>
    <property type="molecule type" value="Genomic_DNA"/>
</dbReference>
<dbReference type="AlphaFoldDB" id="A0AAD9ZKV3"/>
<name>A0AAD9ZKV3_9ROSI</name>
<proteinExistence type="inferred from homology"/>
<dbReference type="InterPro" id="IPR050481">
    <property type="entry name" value="UDP-glycosyltransf_plant"/>
</dbReference>
<evidence type="ECO:0000313" key="4">
    <source>
        <dbReference type="Proteomes" id="UP001281410"/>
    </source>
</evidence>
<organism evidence="3 4">
    <name type="scientific">Dipteronia sinensis</name>
    <dbReference type="NCBI Taxonomy" id="43782"/>
    <lineage>
        <taxon>Eukaryota</taxon>
        <taxon>Viridiplantae</taxon>
        <taxon>Streptophyta</taxon>
        <taxon>Embryophyta</taxon>
        <taxon>Tracheophyta</taxon>
        <taxon>Spermatophyta</taxon>
        <taxon>Magnoliopsida</taxon>
        <taxon>eudicotyledons</taxon>
        <taxon>Gunneridae</taxon>
        <taxon>Pentapetalae</taxon>
        <taxon>rosids</taxon>
        <taxon>malvids</taxon>
        <taxon>Sapindales</taxon>
        <taxon>Sapindaceae</taxon>
        <taxon>Hippocastanoideae</taxon>
        <taxon>Acereae</taxon>
        <taxon>Dipteronia</taxon>
    </lineage>
</organism>
<dbReference type="SUPFAM" id="SSF53756">
    <property type="entry name" value="UDP-Glycosyltransferase/glycogen phosphorylase"/>
    <property type="match status" value="1"/>
</dbReference>
<keyword evidence="2" id="KW-0812">Transmembrane</keyword>
<reference evidence="3" key="1">
    <citation type="journal article" date="2023" name="Plant J.">
        <title>Genome sequences and population genomics provide insights into the demographic history, inbreeding, and mutation load of two 'living fossil' tree species of Dipteronia.</title>
        <authorList>
            <person name="Feng Y."/>
            <person name="Comes H.P."/>
            <person name="Chen J."/>
            <person name="Zhu S."/>
            <person name="Lu R."/>
            <person name="Zhang X."/>
            <person name="Li P."/>
            <person name="Qiu J."/>
            <person name="Olsen K.M."/>
            <person name="Qiu Y."/>
        </authorList>
    </citation>
    <scope>NUCLEOTIDE SEQUENCE</scope>
    <source>
        <strain evidence="3">NBL</strain>
    </source>
</reference>
<evidence type="ECO:0000256" key="2">
    <source>
        <dbReference type="SAM" id="Phobius"/>
    </source>
</evidence>
<dbReference type="GO" id="GO:0035251">
    <property type="term" value="F:UDP-glucosyltransferase activity"/>
    <property type="evidence" value="ECO:0007669"/>
    <property type="project" value="InterPro"/>
</dbReference>
<accession>A0AAD9ZKV3</accession>
<dbReference type="Gene3D" id="3.40.50.2000">
    <property type="entry name" value="Glycogen Phosphorylase B"/>
    <property type="match status" value="1"/>
</dbReference>
<keyword evidence="2" id="KW-0472">Membrane</keyword>
<dbReference type="Proteomes" id="UP001281410">
    <property type="component" value="Unassembled WGS sequence"/>
</dbReference>
<evidence type="ECO:0000256" key="1">
    <source>
        <dbReference type="ARBA" id="ARBA00009995"/>
    </source>
</evidence>